<feature type="transmembrane region" description="Helical" evidence="1">
    <location>
        <begin position="50"/>
        <end position="68"/>
    </location>
</feature>
<accession>A0A518HC21</accession>
<protein>
    <recommendedName>
        <fullName evidence="5">VPDSG-CTERM protein sorting domain-containing protein</fullName>
    </recommendedName>
</protein>
<keyword evidence="1" id="KW-1133">Transmembrane helix</keyword>
<dbReference type="RefSeq" id="WP_145276880.1">
    <property type="nucleotide sequence ID" value="NZ_CP036426.1"/>
</dbReference>
<evidence type="ECO:0008006" key="5">
    <source>
        <dbReference type="Google" id="ProtNLM"/>
    </source>
</evidence>
<sequence length="78" mass="7948" precursor="true">MIETNMDGVPRRPALPGWLVVACCLLLVTRQALAGDGGGGNVGDVPEIDGGSALSALTVLGGGLLLLGDRIRKHLSSR</sequence>
<keyword evidence="2" id="KW-0732">Signal</keyword>
<organism evidence="3 4">
    <name type="scientific">Tautonia plasticadhaerens</name>
    <dbReference type="NCBI Taxonomy" id="2527974"/>
    <lineage>
        <taxon>Bacteria</taxon>
        <taxon>Pseudomonadati</taxon>
        <taxon>Planctomycetota</taxon>
        <taxon>Planctomycetia</taxon>
        <taxon>Isosphaerales</taxon>
        <taxon>Isosphaeraceae</taxon>
        <taxon>Tautonia</taxon>
    </lineage>
</organism>
<keyword evidence="1" id="KW-0472">Membrane</keyword>
<proteinExistence type="predicted"/>
<name>A0A518HC21_9BACT</name>
<keyword evidence="1" id="KW-0812">Transmembrane</keyword>
<keyword evidence="4" id="KW-1185">Reference proteome</keyword>
<dbReference type="Proteomes" id="UP000317835">
    <property type="component" value="Chromosome"/>
</dbReference>
<evidence type="ECO:0000256" key="1">
    <source>
        <dbReference type="SAM" id="Phobius"/>
    </source>
</evidence>
<feature type="chain" id="PRO_5021719678" description="VPDSG-CTERM protein sorting domain-containing protein" evidence="2">
    <location>
        <begin position="35"/>
        <end position="78"/>
    </location>
</feature>
<evidence type="ECO:0000256" key="2">
    <source>
        <dbReference type="SAM" id="SignalP"/>
    </source>
</evidence>
<feature type="signal peptide" evidence="2">
    <location>
        <begin position="1"/>
        <end position="34"/>
    </location>
</feature>
<gene>
    <name evidence="3" type="ORF">ElP_63680</name>
</gene>
<evidence type="ECO:0000313" key="4">
    <source>
        <dbReference type="Proteomes" id="UP000317835"/>
    </source>
</evidence>
<dbReference type="EMBL" id="CP036426">
    <property type="protein sequence ID" value="QDV38413.1"/>
    <property type="molecule type" value="Genomic_DNA"/>
</dbReference>
<dbReference type="AlphaFoldDB" id="A0A518HC21"/>
<evidence type="ECO:0000313" key="3">
    <source>
        <dbReference type="EMBL" id="QDV38413.1"/>
    </source>
</evidence>
<reference evidence="3 4" key="1">
    <citation type="submission" date="2019-02" db="EMBL/GenBank/DDBJ databases">
        <title>Deep-cultivation of Planctomycetes and their phenomic and genomic characterization uncovers novel biology.</title>
        <authorList>
            <person name="Wiegand S."/>
            <person name="Jogler M."/>
            <person name="Boedeker C."/>
            <person name="Pinto D."/>
            <person name="Vollmers J."/>
            <person name="Rivas-Marin E."/>
            <person name="Kohn T."/>
            <person name="Peeters S.H."/>
            <person name="Heuer A."/>
            <person name="Rast P."/>
            <person name="Oberbeckmann S."/>
            <person name="Bunk B."/>
            <person name="Jeske O."/>
            <person name="Meyerdierks A."/>
            <person name="Storesund J.E."/>
            <person name="Kallscheuer N."/>
            <person name="Luecker S."/>
            <person name="Lage O.M."/>
            <person name="Pohl T."/>
            <person name="Merkel B.J."/>
            <person name="Hornburger P."/>
            <person name="Mueller R.-W."/>
            <person name="Bruemmer F."/>
            <person name="Labrenz M."/>
            <person name="Spormann A.M."/>
            <person name="Op den Camp H."/>
            <person name="Overmann J."/>
            <person name="Amann R."/>
            <person name="Jetten M.S.M."/>
            <person name="Mascher T."/>
            <person name="Medema M.H."/>
            <person name="Devos D.P."/>
            <person name="Kaster A.-K."/>
            <person name="Ovreas L."/>
            <person name="Rohde M."/>
            <person name="Galperin M.Y."/>
            <person name="Jogler C."/>
        </authorList>
    </citation>
    <scope>NUCLEOTIDE SEQUENCE [LARGE SCALE GENOMIC DNA]</scope>
    <source>
        <strain evidence="3 4">ElP</strain>
    </source>
</reference>
<dbReference type="KEGG" id="tpla:ElP_63680"/>